<dbReference type="InterPro" id="IPR027417">
    <property type="entry name" value="P-loop_NTPase"/>
</dbReference>
<accession>A0A085WHQ0</accession>
<dbReference type="InterPro" id="IPR009715">
    <property type="entry name" value="RtcR"/>
</dbReference>
<keyword evidence="5" id="KW-1185">Reference proteome</keyword>
<dbReference type="CDD" id="cd00009">
    <property type="entry name" value="AAA"/>
    <property type="match status" value="1"/>
</dbReference>
<gene>
    <name evidence="4" type="ORF">DB31_8566</name>
</gene>
<dbReference type="GO" id="GO:0005524">
    <property type="term" value="F:ATP binding"/>
    <property type="evidence" value="ECO:0007669"/>
    <property type="project" value="UniProtKB-KW"/>
</dbReference>
<dbReference type="RefSeq" id="WP_044191226.1">
    <property type="nucleotide sequence ID" value="NZ_JMCB01000008.1"/>
</dbReference>
<protein>
    <submittedName>
        <fullName evidence="4">Transcriptional regulatory protein RtcR</fullName>
    </submittedName>
</protein>
<dbReference type="Pfam" id="PF06956">
    <property type="entry name" value="RtcR"/>
    <property type="match status" value="1"/>
</dbReference>
<dbReference type="InterPro" id="IPR017183">
    <property type="entry name" value="Sigma54_dep_tscrpt_act_RtcR"/>
</dbReference>
<dbReference type="PATRIC" id="fig|394096.3.peg.4606"/>
<dbReference type="SMART" id="SM00382">
    <property type="entry name" value="AAA"/>
    <property type="match status" value="1"/>
</dbReference>
<feature type="domain" description="Sigma-54 factor interaction" evidence="3">
    <location>
        <begin position="191"/>
        <end position="429"/>
    </location>
</feature>
<dbReference type="Proteomes" id="UP000028725">
    <property type="component" value="Unassembled WGS sequence"/>
</dbReference>
<dbReference type="PANTHER" id="PTHR32071:SF14">
    <property type="entry name" value="TRANSCRIPTIONAL REGULATORY PROTEIN RTCR"/>
    <property type="match status" value="1"/>
</dbReference>
<evidence type="ECO:0000259" key="3">
    <source>
        <dbReference type="PROSITE" id="PS50045"/>
    </source>
</evidence>
<dbReference type="NCBIfam" id="NF038308">
    <property type="entry name" value="RNA_repair_RtcR"/>
    <property type="match status" value="1"/>
</dbReference>
<evidence type="ECO:0000313" key="4">
    <source>
        <dbReference type="EMBL" id="KFE67213.1"/>
    </source>
</evidence>
<dbReference type="InterPro" id="IPR002078">
    <property type="entry name" value="Sigma_54_int"/>
</dbReference>
<dbReference type="AlphaFoldDB" id="A0A085WHQ0"/>
<dbReference type="Pfam" id="PF25601">
    <property type="entry name" value="AAA_lid_14"/>
    <property type="match status" value="1"/>
</dbReference>
<dbReference type="EMBL" id="JMCB01000008">
    <property type="protein sequence ID" value="KFE67213.1"/>
    <property type="molecule type" value="Genomic_DNA"/>
</dbReference>
<name>A0A085WHQ0_9BACT</name>
<keyword evidence="2" id="KW-0067">ATP-binding</keyword>
<dbReference type="STRING" id="394096.DB31_8566"/>
<dbReference type="PIRSF" id="PIRSF037354">
    <property type="entry name" value="Txn_actvtr_RtcR"/>
    <property type="match status" value="1"/>
</dbReference>
<dbReference type="Pfam" id="PF00158">
    <property type="entry name" value="Sigma54_activat"/>
    <property type="match status" value="1"/>
</dbReference>
<comment type="caution">
    <text evidence="4">The sequence shown here is derived from an EMBL/GenBank/DDBJ whole genome shotgun (WGS) entry which is preliminary data.</text>
</comment>
<dbReference type="OrthoDB" id="9770562at2"/>
<dbReference type="InterPro" id="IPR058031">
    <property type="entry name" value="AAA_lid_NorR"/>
</dbReference>
<dbReference type="PANTHER" id="PTHR32071">
    <property type="entry name" value="TRANSCRIPTIONAL REGULATORY PROTEIN"/>
    <property type="match status" value="1"/>
</dbReference>
<dbReference type="InterPro" id="IPR003593">
    <property type="entry name" value="AAA+_ATPase"/>
</dbReference>
<reference evidence="4 5" key="1">
    <citation type="submission" date="2014-04" db="EMBL/GenBank/DDBJ databases">
        <title>Genome assembly of Hyalangium minutum DSM 14724.</title>
        <authorList>
            <person name="Sharma G."/>
            <person name="Subramanian S."/>
        </authorList>
    </citation>
    <scope>NUCLEOTIDE SEQUENCE [LARGE SCALE GENOMIC DNA]</scope>
    <source>
        <strain evidence="4 5">DSM 14724</strain>
    </source>
</reference>
<evidence type="ECO:0000256" key="1">
    <source>
        <dbReference type="ARBA" id="ARBA00022741"/>
    </source>
</evidence>
<dbReference type="PROSITE" id="PS50045">
    <property type="entry name" value="SIGMA54_INTERACT_4"/>
    <property type="match status" value="1"/>
</dbReference>
<sequence>MAKTQARRTVVIGMLGTTIDQGQGPRRWERWRPTVAMCQQEDLLVDRLELLYPPSAGVLAATVTEDIQQVSPETEVRGAVVDIRDPWDLEQVYGALLDYARKYPFQPEQEDYFVHITTGTHIAQICMFLLVESRHIPGRLVQTSPPSGRDKGLGGAGGHTLIDLDLSKYDKLAARFQQEQREALSFLKAGIDTRNPAFNRLIERIEQVAMSSRAPLLITGPTGAGKSQLVRRIYALKKARRQVSGPFVDLNCATLRGDGAMSALFGHVKGSFTGAVSDRPGLLRQANGGVLFLDEIGELGADEQAMLLRALEDKRFLPVGSDKEVESDFQLIAGTNRDLQAEVERGRFREDLLARINLWTFRLPALRERPEDIPPNLVYELDQASQALELRVTMNKEAQEHFLRFATSSEARWSGNFRDLNAAVLRMATLASGGRITREDVDEELTRLRAQWTRGASPASAGAVDLVAEVLGAELATELDRFDRVQLADVIAVCRQARTLSEAGRVLFAQSRARKASTNDADRLKKYLTRFGLDWSDVSGRRSPEAA</sequence>
<dbReference type="Gene3D" id="1.10.8.60">
    <property type="match status" value="1"/>
</dbReference>
<dbReference type="Gene3D" id="3.40.50.300">
    <property type="entry name" value="P-loop containing nucleotide triphosphate hydrolases"/>
    <property type="match status" value="1"/>
</dbReference>
<evidence type="ECO:0000256" key="2">
    <source>
        <dbReference type="ARBA" id="ARBA00022840"/>
    </source>
</evidence>
<organism evidence="4 5">
    <name type="scientific">Hyalangium minutum</name>
    <dbReference type="NCBI Taxonomy" id="394096"/>
    <lineage>
        <taxon>Bacteria</taxon>
        <taxon>Pseudomonadati</taxon>
        <taxon>Myxococcota</taxon>
        <taxon>Myxococcia</taxon>
        <taxon>Myxococcales</taxon>
        <taxon>Cystobacterineae</taxon>
        <taxon>Archangiaceae</taxon>
        <taxon>Hyalangium</taxon>
    </lineage>
</organism>
<keyword evidence="1" id="KW-0547">Nucleotide-binding</keyword>
<proteinExistence type="predicted"/>
<dbReference type="SUPFAM" id="SSF52540">
    <property type="entry name" value="P-loop containing nucleoside triphosphate hydrolases"/>
    <property type="match status" value="1"/>
</dbReference>
<dbReference type="FunFam" id="3.40.50.300:FF:001653">
    <property type="entry name" value="Transcriptional regulator RtcR"/>
    <property type="match status" value="1"/>
</dbReference>
<dbReference type="GO" id="GO:0003700">
    <property type="term" value="F:DNA-binding transcription factor activity"/>
    <property type="evidence" value="ECO:0007669"/>
    <property type="project" value="InterPro"/>
</dbReference>
<evidence type="ECO:0000313" key="5">
    <source>
        <dbReference type="Proteomes" id="UP000028725"/>
    </source>
</evidence>